<evidence type="ECO:0000256" key="1">
    <source>
        <dbReference type="SAM" id="MobiDB-lite"/>
    </source>
</evidence>
<gene>
    <name evidence="3" type="ORF">CISIN_1g034882mg</name>
</gene>
<keyword evidence="2" id="KW-0812">Transmembrane</keyword>
<evidence type="ECO:0000256" key="2">
    <source>
        <dbReference type="SAM" id="Phobius"/>
    </source>
</evidence>
<evidence type="ECO:0000313" key="4">
    <source>
        <dbReference type="Proteomes" id="UP000027120"/>
    </source>
</evidence>
<keyword evidence="4" id="KW-1185">Reference proteome</keyword>
<dbReference type="Proteomes" id="UP000027120">
    <property type="component" value="Unassembled WGS sequence"/>
</dbReference>
<keyword evidence="2" id="KW-1133">Transmembrane helix</keyword>
<feature type="compositionally biased region" description="Polar residues" evidence="1">
    <location>
        <begin position="20"/>
        <end position="30"/>
    </location>
</feature>
<feature type="transmembrane region" description="Helical" evidence="2">
    <location>
        <begin position="35"/>
        <end position="55"/>
    </location>
</feature>
<accession>A0A067H004</accession>
<dbReference type="AlphaFoldDB" id="A0A067H004"/>
<reference evidence="3 4" key="1">
    <citation type="submission" date="2014-04" db="EMBL/GenBank/DDBJ databases">
        <authorList>
            <consortium name="International Citrus Genome Consortium"/>
            <person name="Gmitter F."/>
            <person name="Chen C."/>
            <person name="Farmerie W."/>
            <person name="Harkins T."/>
            <person name="Desany B."/>
            <person name="Mohiuddin M."/>
            <person name="Kodira C."/>
            <person name="Borodovsky M."/>
            <person name="Lomsadze A."/>
            <person name="Burns P."/>
            <person name="Jenkins J."/>
            <person name="Prochnik S."/>
            <person name="Shu S."/>
            <person name="Chapman J."/>
            <person name="Pitluck S."/>
            <person name="Schmutz J."/>
            <person name="Rokhsar D."/>
        </authorList>
    </citation>
    <scope>NUCLEOTIDE SEQUENCE</scope>
</reference>
<sequence>MINRKGFREAGNYRGGNCELNPNKNQNHSSKMKNLSLSLSFFFFFFNFSLCVFVSRPFFVPIVQLHHSLYKRLSPFVYLT</sequence>
<name>A0A067H004_CITSI</name>
<keyword evidence="2" id="KW-0472">Membrane</keyword>
<protein>
    <submittedName>
        <fullName evidence="3">Uncharacterized protein</fullName>
    </submittedName>
</protein>
<proteinExistence type="predicted"/>
<evidence type="ECO:0000313" key="3">
    <source>
        <dbReference type="EMBL" id="KDO80916.1"/>
    </source>
</evidence>
<dbReference type="EMBL" id="KK784876">
    <property type="protein sequence ID" value="KDO80916.1"/>
    <property type="molecule type" value="Genomic_DNA"/>
</dbReference>
<feature type="region of interest" description="Disordered" evidence="1">
    <location>
        <begin position="1"/>
        <end position="30"/>
    </location>
</feature>
<organism evidence="3 4">
    <name type="scientific">Citrus sinensis</name>
    <name type="common">Sweet orange</name>
    <name type="synonym">Citrus aurantium var. sinensis</name>
    <dbReference type="NCBI Taxonomy" id="2711"/>
    <lineage>
        <taxon>Eukaryota</taxon>
        <taxon>Viridiplantae</taxon>
        <taxon>Streptophyta</taxon>
        <taxon>Embryophyta</taxon>
        <taxon>Tracheophyta</taxon>
        <taxon>Spermatophyta</taxon>
        <taxon>Magnoliopsida</taxon>
        <taxon>eudicotyledons</taxon>
        <taxon>Gunneridae</taxon>
        <taxon>Pentapetalae</taxon>
        <taxon>rosids</taxon>
        <taxon>malvids</taxon>
        <taxon>Sapindales</taxon>
        <taxon>Rutaceae</taxon>
        <taxon>Aurantioideae</taxon>
        <taxon>Citrus</taxon>
    </lineage>
</organism>